<protein>
    <submittedName>
        <fullName evidence="2">Uncharacterized protein</fullName>
    </submittedName>
</protein>
<evidence type="ECO:0000313" key="2">
    <source>
        <dbReference type="EMBL" id="KZT55667.1"/>
    </source>
</evidence>
<accession>A0A165EWJ4</accession>
<dbReference type="AlphaFoldDB" id="A0A165EWJ4"/>
<gene>
    <name evidence="2" type="ORF">CALCODRAFT_498259</name>
</gene>
<sequence>MSGLLPSTRRPLWTFSVIPDTQKASIGIIPDLDPLHCIRQKLIPAPLSPRHYLSERRLEIVVAQRPCKDQVDGISVIEPGQLRFPKASEGQQEQSDCEARDEEDRAEKENIEPRSVPANAWHRELACDSASLEGRVPYCLYWRRTAVPIWGDSGNQESFLTRVSQEQQQTNSTQPVKYPFKSGRKLSRKAEPLS</sequence>
<feature type="compositionally biased region" description="Polar residues" evidence="1">
    <location>
        <begin position="162"/>
        <end position="175"/>
    </location>
</feature>
<reference evidence="2 3" key="1">
    <citation type="journal article" date="2016" name="Mol. Biol. Evol.">
        <title>Comparative Genomics of Early-Diverging Mushroom-Forming Fungi Provides Insights into the Origins of Lignocellulose Decay Capabilities.</title>
        <authorList>
            <person name="Nagy L.G."/>
            <person name="Riley R."/>
            <person name="Tritt A."/>
            <person name="Adam C."/>
            <person name="Daum C."/>
            <person name="Floudas D."/>
            <person name="Sun H."/>
            <person name="Yadav J.S."/>
            <person name="Pangilinan J."/>
            <person name="Larsson K.H."/>
            <person name="Matsuura K."/>
            <person name="Barry K."/>
            <person name="Labutti K."/>
            <person name="Kuo R."/>
            <person name="Ohm R.A."/>
            <person name="Bhattacharya S.S."/>
            <person name="Shirouzu T."/>
            <person name="Yoshinaga Y."/>
            <person name="Martin F.M."/>
            <person name="Grigoriev I.V."/>
            <person name="Hibbett D.S."/>
        </authorList>
    </citation>
    <scope>NUCLEOTIDE SEQUENCE [LARGE SCALE GENOMIC DNA]</scope>
    <source>
        <strain evidence="2 3">HHB12733</strain>
    </source>
</reference>
<name>A0A165EWJ4_9BASI</name>
<dbReference type="Proteomes" id="UP000076842">
    <property type="component" value="Unassembled WGS sequence"/>
</dbReference>
<proteinExistence type="predicted"/>
<feature type="compositionally biased region" description="Basic and acidic residues" evidence="1">
    <location>
        <begin position="102"/>
        <end position="112"/>
    </location>
</feature>
<feature type="region of interest" description="Disordered" evidence="1">
    <location>
        <begin position="83"/>
        <end position="113"/>
    </location>
</feature>
<dbReference type="InParanoid" id="A0A165EWJ4"/>
<organism evidence="2 3">
    <name type="scientific">Calocera cornea HHB12733</name>
    <dbReference type="NCBI Taxonomy" id="1353952"/>
    <lineage>
        <taxon>Eukaryota</taxon>
        <taxon>Fungi</taxon>
        <taxon>Dikarya</taxon>
        <taxon>Basidiomycota</taxon>
        <taxon>Agaricomycotina</taxon>
        <taxon>Dacrymycetes</taxon>
        <taxon>Dacrymycetales</taxon>
        <taxon>Dacrymycetaceae</taxon>
        <taxon>Calocera</taxon>
    </lineage>
</organism>
<feature type="region of interest" description="Disordered" evidence="1">
    <location>
        <begin position="162"/>
        <end position="194"/>
    </location>
</feature>
<keyword evidence="3" id="KW-1185">Reference proteome</keyword>
<evidence type="ECO:0000313" key="3">
    <source>
        <dbReference type="Proteomes" id="UP000076842"/>
    </source>
</evidence>
<dbReference type="EMBL" id="KV423990">
    <property type="protein sequence ID" value="KZT55667.1"/>
    <property type="molecule type" value="Genomic_DNA"/>
</dbReference>
<evidence type="ECO:0000256" key="1">
    <source>
        <dbReference type="SAM" id="MobiDB-lite"/>
    </source>
</evidence>